<reference evidence="2 3" key="1">
    <citation type="journal article" date="2014" name="Mol. Plant">
        <title>Chromosome Scale Genome Assembly and Transcriptome Profiling of Nannochloropsis gaditana in Nitrogen Depletion.</title>
        <authorList>
            <person name="Corteggiani Carpinelli E."/>
            <person name="Telatin A."/>
            <person name="Vitulo N."/>
            <person name="Forcato C."/>
            <person name="D'Angelo M."/>
            <person name="Schiavon R."/>
            <person name="Vezzi A."/>
            <person name="Giacometti G.M."/>
            <person name="Morosinotto T."/>
            <person name="Valle G."/>
        </authorList>
    </citation>
    <scope>NUCLEOTIDE SEQUENCE [LARGE SCALE GENOMIC DNA]</scope>
    <source>
        <strain evidence="2 3">B-31</strain>
    </source>
</reference>
<evidence type="ECO:0000313" key="3">
    <source>
        <dbReference type="Proteomes" id="UP000019335"/>
    </source>
</evidence>
<comment type="caution">
    <text evidence="2">The sequence shown here is derived from an EMBL/GenBank/DDBJ whole genome shotgun (WGS) entry which is preliminary data.</text>
</comment>
<evidence type="ECO:0000256" key="1">
    <source>
        <dbReference type="SAM" id="MobiDB-lite"/>
    </source>
</evidence>
<keyword evidence="3" id="KW-1185">Reference proteome</keyword>
<feature type="region of interest" description="Disordered" evidence="1">
    <location>
        <begin position="139"/>
        <end position="173"/>
    </location>
</feature>
<name>W7U760_9STRA</name>
<gene>
    <name evidence="2" type="ORF">Naga_100002g116</name>
</gene>
<organism evidence="2 3">
    <name type="scientific">Nannochloropsis gaditana</name>
    <dbReference type="NCBI Taxonomy" id="72520"/>
    <lineage>
        <taxon>Eukaryota</taxon>
        <taxon>Sar</taxon>
        <taxon>Stramenopiles</taxon>
        <taxon>Ochrophyta</taxon>
        <taxon>Eustigmatophyceae</taxon>
        <taxon>Eustigmatales</taxon>
        <taxon>Monodopsidaceae</taxon>
        <taxon>Nannochloropsis</taxon>
    </lineage>
</organism>
<dbReference type="Proteomes" id="UP000019335">
    <property type="component" value="Chromosome 4"/>
</dbReference>
<evidence type="ECO:0000313" key="2">
    <source>
        <dbReference type="EMBL" id="EWM28704.1"/>
    </source>
</evidence>
<dbReference type="AlphaFoldDB" id="W7U760"/>
<accession>W7U760</accession>
<feature type="compositionally biased region" description="Polar residues" evidence="1">
    <location>
        <begin position="149"/>
        <end position="160"/>
    </location>
</feature>
<sequence length="173" mass="19135">MASTSQSSPASPAPKGIYRPKLNLAYLFPHLRVEREVLRDLGDNVEMDPLGILDHGKCVLFAQPPPDIVTRLFFHFPGRAIRRRLPLVHFPLGEGPALPVPIADEENLVLRPIQAHTSVDWHRVLIAVKCLHEIRVEEEHPGAHPPESLHSTNTPVQAGKTSGPPRQALPPVD</sequence>
<protein>
    <submittedName>
        <fullName evidence="2">Uncharacterized protein</fullName>
    </submittedName>
</protein>
<dbReference type="EMBL" id="AZIL01000274">
    <property type="protein sequence ID" value="EWM28704.1"/>
    <property type="molecule type" value="Genomic_DNA"/>
</dbReference>
<proteinExistence type="predicted"/>